<sequence>MPVLRLELQPGRSPEQKRDFVREVTRVAVETLKCKAESVDVVIVEIPKTHWAKGGVLPTE</sequence>
<protein>
    <submittedName>
        <fullName evidence="4">4-oxalocrotonate tautomerase</fullName>
    </submittedName>
</protein>
<evidence type="ECO:0000256" key="1">
    <source>
        <dbReference type="ARBA" id="ARBA00006723"/>
    </source>
</evidence>
<reference evidence="4 5" key="1">
    <citation type="submission" date="2017-07" db="EMBL/GenBank/DDBJ databases">
        <title>Raoultella ornithinolytica strain HH3 draft genome.</title>
        <authorList>
            <person name="Duceppe M.-O."/>
            <person name="Huang H."/>
            <person name="Phipps-Todd B."/>
        </authorList>
    </citation>
    <scope>NUCLEOTIDE SEQUENCE [LARGE SCALE GENOMIC DNA]</scope>
    <source>
        <strain evidence="4 5">HH3</strain>
    </source>
</reference>
<dbReference type="Proteomes" id="UP000229713">
    <property type="component" value="Unassembled WGS sequence"/>
</dbReference>
<proteinExistence type="inferred from homology"/>
<keyword evidence="2" id="KW-0413">Isomerase</keyword>
<evidence type="ECO:0000256" key="2">
    <source>
        <dbReference type="ARBA" id="ARBA00023235"/>
    </source>
</evidence>
<evidence type="ECO:0000313" key="4">
    <source>
        <dbReference type="EMBL" id="PIK93721.1"/>
    </source>
</evidence>
<dbReference type="InterPro" id="IPR004370">
    <property type="entry name" value="4-OT-like_dom"/>
</dbReference>
<organism evidence="4 5">
    <name type="scientific">Raoultella ornithinolytica</name>
    <name type="common">Klebsiella ornithinolytica</name>
    <dbReference type="NCBI Taxonomy" id="54291"/>
    <lineage>
        <taxon>Bacteria</taxon>
        <taxon>Pseudomonadati</taxon>
        <taxon>Pseudomonadota</taxon>
        <taxon>Gammaproteobacteria</taxon>
        <taxon>Enterobacterales</taxon>
        <taxon>Enterobacteriaceae</taxon>
        <taxon>Klebsiella/Raoultella group</taxon>
        <taxon>Raoultella</taxon>
    </lineage>
</organism>
<dbReference type="PANTHER" id="PTHR35530">
    <property type="entry name" value="TAUTOMERASE-RELATED"/>
    <property type="match status" value="1"/>
</dbReference>
<comment type="similarity">
    <text evidence="1">Belongs to the 4-oxalocrotonate tautomerase family.</text>
</comment>
<dbReference type="Gene3D" id="3.30.429.10">
    <property type="entry name" value="Macrophage Migration Inhibitory Factor"/>
    <property type="match status" value="1"/>
</dbReference>
<feature type="domain" description="4-oxalocrotonate tautomerase-like" evidence="3">
    <location>
        <begin position="2"/>
        <end position="58"/>
    </location>
</feature>
<accession>A0A855FN36</accession>
<evidence type="ECO:0000259" key="3">
    <source>
        <dbReference type="Pfam" id="PF01361"/>
    </source>
</evidence>
<dbReference type="PANTHER" id="PTHR35530:SF1">
    <property type="entry name" value="2-HYDROXYMUCONATE TAUTOMERASE"/>
    <property type="match status" value="1"/>
</dbReference>
<dbReference type="SUPFAM" id="SSF55331">
    <property type="entry name" value="Tautomerase/MIF"/>
    <property type="match status" value="1"/>
</dbReference>
<comment type="caution">
    <text evidence="4">The sequence shown here is derived from an EMBL/GenBank/DDBJ whole genome shotgun (WGS) entry which is preliminary data.</text>
</comment>
<dbReference type="RefSeq" id="WP_099842660.1">
    <property type="nucleotide sequence ID" value="NZ_CP194537.1"/>
</dbReference>
<dbReference type="EMBL" id="NKYI01000007">
    <property type="protein sequence ID" value="PIK93721.1"/>
    <property type="molecule type" value="Genomic_DNA"/>
</dbReference>
<name>A0A855FN36_RAOOR</name>
<dbReference type="Pfam" id="PF01361">
    <property type="entry name" value="Tautomerase"/>
    <property type="match status" value="1"/>
</dbReference>
<gene>
    <name evidence="4" type="ORF">CFY86_02285</name>
</gene>
<dbReference type="InterPro" id="IPR014347">
    <property type="entry name" value="Tautomerase/MIF_sf"/>
</dbReference>
<dbReference type="NCBIfam" id="NF001966">
    <property type="entry name" value="PRK00745.1"/>
    <property type="match status" value="1"/>
</dbReference>
<evidence type="ECO:0000313" key="5">
    <source>
        <dbReference type="Proteomes" id="UP000229713"/>
    </source>
</evidence>
<dbReference type="AlphaFoldDB" id="A0A855FN36"/>
<dbReference type="GO" id="GO:0016853">
    <property type="term" value="F:isomerase activity"/>
    <property type="evidence" value="ECO:0007669"/>
    <property type="project" value="UniProtKB-KW"/>
</dbReference>